<sequence length="267" mass="28889">MPQGGAANGGINTGEAHSARVYDYILGGKTHFAADRAAADDLTSAWPKLPVSMRINRATMHRMGRWLAEEAGIRQFLDIGTGIPTEPNLHQIVQGIAPESRVAYVDNDPMVLEHARALLASTPQGRTSYLDADMRDPDGVLRSPELQATLDLSRPVAVTVIAMLQFVEDASALLRGLTSALAPGSYVALTTATADITPDEVTEMARRYTERGVPMYLRTRAEVEELLAGLELVEPGVVPMNRWRPDADAAEIPDTDVNMYAAVARVV</sequence>
<protein>
    <submittedName>
        <fullName evidence="1">SAM-dependent methyltransferase</fullName>
    </submittedName>
</protein>
<dbReference type="EMBL" id="BAAAPE010000009">
    <property type="protein sequence ID" value="GAA2079456.1"/>
    <property type="molecule type" value="Genomic_DNA"/>
</dbReference>
<name>A0ABN2W0U4_9ACTN</name>
<dbReference type="Gene3D" id="3.40.50.150">
    <property type="entry name" value="Vaccinia Virus protein VP39"/>
    <property type="match status" value="1"/>
</dbReference>
<dbReference type="PIRSF" id="PIRSF017393">
    <property type="entry name" value="MTase_SAV2177"/>
    <property type="match status" value="1"/>
</dbReference>
<proteinExistence type="predicted"/>
<accession>A0ABN2W0U4</accession>
<keyword evidence="2" id="KW-1185">Reference proteome</keyword>
<comment type="caution">
    <text evidence="1">The sequence shown here is derived from an EMBL/GenBank/DDBJ whole genome shotgun (WGS) entry which is preliminary data.</text>
</comment>
<organism evidence="1 2">
    <name type="scientific">Streptomyces albiaxialis</name>
    <dbReference type="NCBI Taxonomy" id="329523"/>
    <lineage>
        <taxon>Bacteria</taxon>
        <taxon>Bacillati</taxon>
        <taxon>Actinomycetota</taxon>
        <taxon>Actinomycetes</taxon>
        <taxon>Kitasatosporales</taxon>
        <taxon>Streptomycetaceae</taxon>
        <taxon>Streptomyces</taxon>
    </lineage>
</organism>
<keyword evidence="1" id="KW-0489">Methyltransferase</keyword>
<keyword evidence="1" id="KW-0808">Transferase</keyword>
<dbReference type="Proteomes" id="UP001500016">
    <property type="component" value="Unassembled WGS sequence"/>
</dbReference>
<dbReference type="GO" id="GO:0032259">
    <property type="term" value="P:methylation"/>
    <property type="evidence" value="ECO:0007669"/>
    <property type="project" value="UniProtKB-KW"/>
</dbReference>
<dbReference type="SUPFAM" id="SSF53335">
    <property type="entry name" value="S-adenosyl-L-methionine-dependent methyltransferases"/>
    <property type="match status" value="1"/>
</dbReference>
<evidence type="ECO:0000313" key="1">
    <source>
        <dbReference type="EMBL" id="GAA2079456.1"/>
    </source>
</evidence>
<dbReference type="GO" id="GO:0008168">
    <property type="term" value="F:methyltransferase activity"/>
    <property type="evidence" value="ECO:0007669"/>
    <property type="project" value="UniProtKB-KW"/>
</dbReference>
<reference evidence="1 2" key="1">
    <citation type="journal article" date="2019" name="Int. J. Syst. Evol. Microbiol.">
        <title>The Global Catalogue of Microorganisms (GCM) 10K type strain sequencing project: providing services to taxonomists for standard genome sequencing and annotation.</title>
        <authorList>
            <consortium name="The Broad Institute Genomics Platform"/>
            <consortium name="The Broad Institute Genome Sequencing Center for Infectious Disease"/>
            <person name="Wu L."/>
            <person name="Ma J."/>
        </authorList>
    </citation>
    <scope>NUCLEOTIDE SEQUENCE [LARGE SCALE GENOMIC DNA]</scope>
    <source>
        <strain evidence="1 2">JCM 15478</strain>
    </source>
</reference>
<dbReference type="InterPro" id="IPR029063">
    <property type="entry name" value="SAM-dependent_MTases_sf"/>
</dbReference>
<dbReference type="RefSeq" id="WP_344529463.1">
    <property type="nucleotide sequence ID" value="NZ_BAAAPE010000009.1"/>
</dbReference>
<dbReference type="Pfam" id="PF04672">
    <property type="entry name" value="Methyltransf_19"/>
    <property type="match status" value="1"/>
</dbReference>
<dbReference type="InterPro" id="IPR006764">
    <property type="entry name" value="SAM_dep_MeTrfase_SAV2177_type"/>
</dbReference>
<gene>
    <name evidence="1" type="ORF">GCM10009801_37010</name>
</gene>
<evidence type="ECO:0000313" key="2">
    <source>
        <dbReference type="Proteomes" id="UP001500016"/>
    </source>
</evidence>